<feature type="compositionally biased region" description="Basic residues" evidence="9">
    <location>
        <begin position="13"/>
        <end position="22"/>
    </location>
</feature>
<dbReference type="PANTHER" id="PTHR47168">
    <property type="entry name" value="RING ZINC FINGER DOMAIN SUPERFAMILY PROTEIN-RELATED"/>
    <property type="match status" value="1"/>
</dbReference>
<evidence type="ECO:0000313" key="12">
    <source>
        <dbReference type="Proteomes" id="UP001141806"/>
    </source>
</evidence>
<evidence type="ECO:0000259" key="10">
    <source>
        <dbReference type="PROSITE" id="PS50089"/>
    </source>
</evidence>
<feature type="region of interest" description="Disordered" evidence="9">
    <location>
        <begin position="54"/>
        <end position="80"/>
    </location>
</feature>
<keyword evidence="12" id="KW-1185">Reference proteome</keyword>
<feature type="compositionally biased region" description="Polar residues" evidence="9">
    <location>
        <begin position="62"/>
        <end position="75"/>
    </location>
</feature>
<keyword evidence="3" id="KW-0479">Metal-binding</keyword>
<dbReference type="OrthoDB" id="8062037at2759"/>
<dbReference type="InterPro" id="IPR013083">
    <property type="entry name" value="Znf_RING/FYVE/PHD"/>
</dbReference>
<dbReference type="GO" id="GO:0016020">
    <property type="term" value="C:membrane"/>
    <property type="evidence" value="ECO:0007669"/>
    <property type="project" value="UniProtKB-SubCell"/>
</dbReference>
<dbReference type="Proteomes" id="UP001141806">
    <property type="component" value="Unassembled WGS sequence"/>
</dbReference>
<proteinExistence type="predicted"/>
<dbReference type="SUPFAM" id="SSF57850">
    <property type="entry name" value="RING/U-box"/>
    <property type="match status" value="1"/>
</dbReference>
<accession>A0A9Q0GQ24</accession>
<feature type="domain" description="RING-type" evidence="10">
    <location>
        <begin position="474"/>
        <end position="516"/>
    </location>
</feature>
<name>A0A9Q0GQ24_9MAGN</name>
<organism evidence="11 12">
    <name type="scientific">Protea cynaroides</name>
    <dbReference type="NCBI Taxonomy" id="273540"/>
    <lineage>
        <taxon>Eukaryota</taxon>
        <taxon>Viridiplantae</taxon>
        <taxon>Streptophyta</taxon>
        <taxon>Embryophyta</taxon>
        <taxon>Tracheophyta</taxon>
        <taxon>Spermatophyta</taxon>
        <taxon>Magnoliopsida</taxon>
        <taxon>Proteales</taxon>
        <taxon>Proteaceae</taxon>
        <taxon>Protea</taxon>
    </lineage>
</organism>
<keyword evidence="2" id="KW-0812">Transmembrane</keyword>
<evidence type="ECO:0000256" key="3">
    <source>
        <dbReference type="ARBA" id="ARBA00022723"/>
    </source>
</evidence>
<protein>
    <recommendedName>
        <fullName evidence="10">RING-type domain-containing protein</fullName>
    </recommendedName>
</protein>
<dbReference type="InterPro" id="IPR001841">
    <property type="entry name" value="Znf_RING"/>
</dbReference>
<dbReference type="AlphaFoldDB" id="A0A9Q0GQ24"/>
<evidence type="ECO:0000256" key="7">
    <source>
        <dbReference type="ARBA" id="ARBA00023136"/>
    </source>
</evidence>
<dbReference type="GO" id="GO:0008270">
    <property type="term" value="F:zinc ion binding"/>
    <property type="evidence" value="ECO:0007669"/>
    <property type="project" value="UniProtKB-KW"/>
</dbReference>
<dbReference type="PROSITE" id="PS50089">
    <property type="entry name" value="ZF_RING_2"/>
    <property type="match status" value="1"/>
</dbReference>
<evidence type="ECO:0000256" key="2">
    <source>
        <dbReference type="ARBA" id="ARBA00022692"/>
    </source>
</evidence>
<evidence type="ECO:0000256" key="5">
    <source>
        <dbReference type="ARBA" id="ARBA00022833"/>
    </source>
</evidence>
<comment type="caution">
    <text evidence="11">The sequence shown here is derived from an EMBL/GenBank/DDBJ whole genome shotgun (WGS) entry which is preliminary data.</text>
</comment>
<dbReference type="FunFam" id="3.30.40.10:FF:000388">
    <property type="entry name" value="Putative RING zinc finger domain superfamily protein"/>
    <property type="match status" value="1"/>
</dbReference>
<dbReference type="EMBL" id="JAMYWD010000012">
    <property type="protein sequence ID" value="KAJ4951434.1"/>
    <property type="molecule type" value="Genomic_DNA"/>
</dbReference>
<gene>
    <name evidence="11" type="ORF">NE237_028266</name>
</gene>
<dbReference type="Pfam" id="PF13639">
    <property type="entry name" value="zf-RING_2"/>
    <property type="match status" value="1"/>
</dbReference>
<keyword evidence="7" id="KW-0472">Membrane</keyword>
<evidence type="ECO:0000313" key="11">
    <source>
        <dbReference type="EMBL" id="KAJ4951434.1"/>
    </source>
</evidence>
<evidence type="ECO:0000256" key="4">
    <source>
        <dbReference type="ARBA" id="ARBA00022771"/>
    </source>
</evidence>
<dbReference type="PANTHER" id="PTHR47168:SF1">
    <property type="entry name" value="OS02G0798600 PROTEIN"/>
    <property type="match status" value="1"/>
</dbReference>
<feature type="region of interest" description="Disordered" evidence="9">
    <location>
        <begin position="231"/>
        <end position="257"/>
    </location>
</feature>
<keyword evidence="5" id="KW-0862">Zinc</keyword>
<evidence type="ECO:0000256" key="9">
    <source>
        <dbReference type="SAM" id="MobiDB-lite"/>
    </source>
</evidence>
<reference evidence="11" key="1">
    <citation type="journal article" date="2023" name="Plant J.">
        <title>The genome of the king protea, Protea cynaroides.</title>
        <authorList>
            <person name="Chang J."/>
            <person name="Duong T.A."/>
            <person name="Schoeman C."/>
            <person name="Ma X."/>
            <person name="Roodt D."/>
            <person name="Barker N."/>
            <person name="Li Z."/>
            <person name="Van de Peer Y."/>
            <person name="Mizrachi E."/>
        </authorList>
    </citation>
    <scope>NUCLEOTIDE SEQUENCE</scope>
    <source>
        <tissue evidence="11">Young leaves</tissue>
    </source>
</reference>
<evidence type="ECO:0000256" key="1">
    <source>
        <dbReference type="ARBA" id="ARBA00004167"/>
    </source>
</evidence>
<feature type="compositionally biased region" description="Polar residues" evidence="9">
    <location>
        <begin position="231"/>
        <end position="246"/>
    </location>
</feature>
<comment type="subcellular location">
    <subcellularLocation>
        <location evidence="1">Membrane</location>
        <topology evidence="1">Single-pass membrane protein</topology>
    </subcellularLocation>
</comment>
<dbReference type="InterPro" id="IPR051653">
    <property type="entry name" value="E3_ligase_sorting_rcpt"/>
</dbReference>
<feature type="region of interest" description="Disordered" evidence="9">
    <location>
        <begin position="1"/>
        <end position="22"/>
    </location>
</feature>
<keyword evidence="6" id="KW-1133">Transmembrane helix</keyword>
<sequence length="531" mass="58268">MGLSSSRLGPRPSHGRVNRMSRRLSLFTCGGSTSQAPVEMEDYPAELVVNSSKDHNPILTDEPQNSMKGPSSLFDSETEPFGSRYENCASSESSDGTCEETSVEYCSRSNATSKSRKCLFESNELVPDQITAEFIPVERASDEASTSFKEQQSLDSDSVNAGDCLSAVIGADYPKNESESQIFEEGICSSSTSHQELDGSFENVASSVGNHADAIMGVHSPDIDSISSAFENEATSQSQGDESVQETVPPAPEFMVPDRERGRMNGSVLHVDVVSISSNILSTSTGQVSNHEARRNNRRMFWDAFSRRSSRRHSDSPTFVFSTDGADDLGTHDRWLLDFNGDLYEDGFRGDSGYLGSRSRGTYERRRSSRSEIWDRLRGGLDESNQRTSFCASGLHPDGTCTCENYLITEESDTRASISRIVLLAEALFEVLDGIHRPPISLSLSVPAPESIVNSFPLKSHRSTAESGNDVEQCYICLAEYEEGDKIRVLPCHHEYHMACVDKWLKEIHGICPLCRGDVCEGVAQGTVSNS</sequence>
<keyword evidence="4 8" id="KW-0863">Zinc-finger</keyword>
<dbReference type="Gene3D" id="3.30.40.10">
    <property type="entry name" value="Zinc/RING finger domain, C3HC4 (zinc finger)"/>
    <property type="match status" value="1"/>
</dbReference>
<evidence type="ECO:0000256" key="6">
    <source>
        <dbReference type="ARBA" id="ARBA00022989"/>
    </source>
</evidence>
<dbReference type="SMART" id="SM00184">
    <property type="entry name" value="RING"/>
    <property type="match status" value="1"/>
</dbReference>
<evidence type="ECO:0000256" key="8">
    <source>
        <dbReference type="PROSITE-ProRule" id="PRU00175"/>
    </source>
</evidence>